<evidence type="ECO:0000313" key="2">
    <source>
        <dbReference type="Proteomes" id="UP000791080"/>
    </source>
</evidence>
<reference evidence="1 2" key="1">
    <citation type="submission" date="2013-07" db="EMBL/GenBank/DDBJ databases">
        <authorList>
            <consortium name="DOE Joint Genome Institute"/>
            <person name="Reeve W."/>
            <person name="Huntemann M."/>
            <person name="Han J."/>
            <person name="Chen A."/>
            <person name="Kyrpides N."/>
            <person name="Mavromatis K."/>
            <person name="Markowitz V."/>
            <person name="Palaniappan K."/>
            <person name="Ivanova N."/>
            <person name="Schaumberg A."/>
            <person name="Pati A."/>
            <person name="Liolios K."/>
            <person name="Nordberg H.P."/>
            <person name="Cantor M.N."/>
            <person name="Hua S.X."/>
            <person name="Woyke T."/>
        </authorList>
    </citation>
    <scope>NUCLEOTIDE SEQUENCE [LARGE SCALE GENOMIC DNA]</scope>
    <source>
        <strain evidence="1 2">DSM 43889</strain>
    </source>
</reference>
<gene>
    <name evidence="1" type="ORF">G443_001222</name>
</gene>
<dbReference type="Proteomes" id="UP000791080">
    <property type="component" value="Unassembled WGS sequence"/>
</dbReference>
<organism evidence="1 2">
    <name type="scientific">Actinoalloteichus caeruleus DSM 43889</name>
    <dbReference type="NCBI Taxonomy" id="1120930"/>
    <lineage>
        <taxon>Bacteria</taxon>
        <taxon>Bacillati</taxon>
        <taxon>Actinomycetota</taxon>
        <taxon>Actinomycetes</taxon>
        <taxon>Pseudonocardiales</taxon>
        <taxon>Pseudonocardiaceae</taxon>
        <taxon>Actinoalloteichus</taxon>
        <taxon>Actinoalloteichus cyanogriseus</taxon>
    </lineage>
</organism>
<reference evidence="1 2" key="2">
    <citation type="submission" date="2022-06" db="EMBL/GenBank/DDBJ databases">
        <title>Genomic Encyclopedia of Type Strains, Phase I: the one thousand microbial genomes (KMG-I) project.</title>
        <authorList>
            <person name="Kyrpides N."/>
        </authorList>
    </citation>
    <scope>NUCLEOTIDE SEQUENCE [LARGE SCALE GENOMIC DNA]</scope>
    <source>
        <strain evidence="1 2">DSM 43889</strain>
    </source>
</reference>
<name>A0ABT1JEL8_ACTCY</name>
<dbReference type="EMBL" id="AUBJ02000001">
    <property type="protein sequence ID" value="MCP2330952.1"/>
    <property type="molecule type" value="Genomic_DNA"/>
</dbReference>
<dbReference type="RefSeq" id="WP_026420382.1">
    <property type="nucleotide sequence ID" value="NZ_AUBJ02000001.1"/>
</dbReference>
<sequence length="92" mass="10035">MGADDRPPEIPYRPRGHCAQIMEPDLFAALAALVFPGHTAAHLTRGRTDVDVWTACGIRAPAADTEPLSLLTPGLELRLACWLPRHEEAGPW</sequence>
<accession>A0ABT1JEL8</accession>
<comment type="caution">
    <text evidence="1">The sequence shown here is derived from an EMBL/GenBank/DDBJ whole genome shotgun (WGS) entry which is preliminary data.</text>
</comment>
<keyword evidence="2" id="KW-1185">Reference proteome</keyword>
<protein>
    <submittedName>
        <fullName evidence="1">Uncharacterized protein</fullName>
    </submittedName>
</protein>
<proteinExistence type="predicted"/>
<evidence type="ECO:0000313" key="1">
    <source>
        <dbReference type="EMBL" id="MCP2330952.1"/>
    </source>
</evidence>